<evidence type="ECO:0000256" key="2">
    <source>
        <dbReference type="ARBA" id="ARBA00022475"/>
    </source>
</evidence>
<keyword evidence="4 6" id="KW-1133">Transmembrane helix</keyword>
<dbReference type="EMBL" id="JAAGWZ010000001">
    <property type="protein sequence ID" value="NEM90285.1"/>
    <property type="molecule type" value="Genomic_DNA"/>
</dbReference>
<dbReference type="PANTHER" id="PTHR36115:SF6">
    <property type="entry name" value="PROLINE-RICH ANTIGEN HOMOLOG"/>
    <property type="match status" value="1"/>
</dbReference>
<dbReference type="PIRSF" id="PIRSF021697">
    <property type="entry name" value="UCP021697"/>
    <property type="match status" value="1"/>
</dbReference>
<sequence length="136" mass="14627">MSSPAPIAVEWPGRRLGLPASGPRSVARLGRRVAALAIDWALCSLIGFAFFRPDPHGLATLGVFVVEQIIFLVTLGGSVGHLLVGLRLVPVAGGYLGVWRPIVRTLLLAVVIPAVIWNRDQRGVHDLWAGTVLVRR</sequence>
<dbReference type="RefSeq" id="WP_163471951.1">
    <property type="nucleotide sequence ID" value="NZ_JAAGWZ010000001.1"/>
</dbReference>
<gene>
    <name evidence="8" type="ORF">G3T37_02820</name>
</gene>
<accession>A0A7C9PLL4</accession>
<keyword evidence="3 6" id="KW-0812">Transmembrane</keyword>
<dbReference type="InterPro" id="IPR010432">
    <property type="entry name" value="RDD"/>
</dbReference>
<dbReference type="InterPro" id="IPR016795">
    <property type="entry name" value="UCP021697"/>
</dbReference>
<evidence type="ECO:0000259" key="7">
    <source>
        <dbReference type="Pfam" id="PF06271"/>
    </source>
</evidence>
<dbReference type="Proteomes" id="UP000479756">
    <property type="component" value="Unassembled WGS sequence"/>
</dbReference>
<dbReference type="AlphaFoldDB" id="A0A7C9PLL4"/>
<dbReference type="Pfam" id="PF06271">
    <property type="entry name" value="RDD"/>
    <property type="match status" value="1"/>
</dbReference>
<organism evidence="8 9">
    <name type="scientific">Galbitalea soli</name>
    <dbReference type="NCBI Taxonomy" id="1268042"/>
    <lineage>
        <taxon>Bacteria</taxon>
        <taxon>Bacillati</taxon>
        <taxon>Actinomycetota</taxon>
        <taxon>Actinomycetes</taxon>
        <taxon>Micrococcales</taxon>
        <taxon>Microbacteriaceae</taxon>
        <taxon>Galbitalea</taxon>
    </lineage>
</organism>
<evidence type="ECO:0000313" key="8">
    <source>
        <dbReference type="EMBL" id="NEM90285.1"/>
    </source>
</evidence>
<keyword evidence="2" id="KW-1003">Cell membrane</keyword>
<feature type="domain" description="RDD" evidence="7">
    <location>
        <begin position="58"/>
        <end position="130"/>
    </location>
</feature>
<reference evidence="8 9" key="1">
    <citation type="journal article" date="2014" name="Int. J. Syst. Evol. Microbiol.">
        <title>Description of Galbitalea soli gen. nov., sp. nov., and Frondihabitans sucicola sp. nov.</title>
        <authorList>
            <person name="Kim S.J."/>
            <person name="Lim J.M."/>
            <person name="Ahn J.H."/>
            <person name="Weon H.Y."/>
            <person name="Hamada M."/>
            <person name="Suzuki K."/>
            <person name="Ahn T.Y."/>
            <person name="Kwon S.W."/>
        </authorList>
    </citation>
    <scope>NUCLEOTIDE SEQUENCE [LARGE SCALE GENOMIC DNA]</scope>
    <source>
        <strain evidence="8 9">NBRC 108727</strain>
    </source>
</reference>
<evidence type="ECO:0000256" key="3">
    <source>
        <dbReference type="ARBA" id="ARBA00022692"/>
    </source>
</evidence>
<name>A0A7C9PLL4_9MICO</name>
<dbReference type="PANTHER" id="PTHR36115">
    <property type="entry name" value="PROLINE-RICH ANTIGEN HOMOLOG-RELATED"/>
    <property type="match status" value="1"/>
</dbReference>
<comment type="subcellular location">
    <subcellularLocation>
        <location evidence="1">Cell membrane</location>
        <topology evidence="1">Multi-pass membrane protein</topology>
    </subcellularLocation>
</comment>
<evidence type="ECO:0000256" key="6">
    <source>
        <dbReference type="SAM" id="Phobius"/>
    </source>
</evidence>
<keyword evidence="5 6" id="KW-0472">Membrane</keyword>
<evidence type="ECO:0000256" key="5">
    <source>
        <dbReference type="ARBA" id="ARBA00023136"/>
    </source>
</evidence>
<feature type="transmembrane region" description="Helical" evidence="6">
    <location>
        <begin position="58"/>
        <end position="78"/>
    </location>
</feature>
<comment type="caution">
    <text evidence="8">The sequence shown here is derived from an EMBL/GenBank/DDBJ whole genome shotgun (WGS) entry which is preliminary data.</text>
</comment>
<proteinExistence type="predicted"/>
<protein>
    <submittedName>
        <fullName evidence="8">RDD family protein</fullName>
    </submittedName>
</protein>
<evidence type="ECO:0000256" key="1">
    <source>
        <dbReference type="ARBA" id="ARBA00004651"/>
    </source>
</evidence>
<dbReference type="GO" id="GO:0005886">
    <property type="term" value="C:plasma membrane"/>
    <property type="evidence" value="ECO:0007669"/>
    <property type="project" value="UniProtKB-SubCell"/>
</dbReference>
<feature type="transmembrane region" description="Helical" evidence="6">
    <location>
        <begin position="33"/>
        <end position="51"/>
    </location>
</feature>
<evidence type="ECO:0000313" key="9">
    <source>
        <dbReference type="Proteomes" id="UP000479756"/>
    </source>
</evidence>
<feature type="transmembrane region" description="Helical" evidence="6">
    <location>
        <begin position="98"/>
        <end position="117"/>
    </location>
</feature>
<keyword evidence="9" id="KW-1185">Reference proteome</keyword>
<dbReference type="InterPro" id="IPR051791">
    <property type="entry name" value="Pra-immunoreactive"/>
</dbReference>
<evidence type="ECO:0000256" key="4">
    <source>
        <dbReference type="ARBA" id="ARBA00022989"/>
    </source>
</evidence>